<dbReference type="Proteomes" id="UP000324104">
    <property type="component" value="Unassembled WGS sequence"/>
</dbReference>
<dbReference type="InterPro" id="IPR011335">
    <property type="entry name" value="Restrct_endonuc-II-like"/>
</dbReference>
<evidence type="ECO:0008006" key="4">
    <source>
        <dbReference type="Google" id="ProtNLM"/>
    </source>
</evidence>
<feature type="region of interest" description="Disordered" evidence="1">
    <location>
        <begin position="181"/>
        <end position="202"/>
    </location>
</feature>
<dbReference type="SUPFAM" id="SSF52980">
    <property type="entry name" value="Restriction endonuclease-like"/>
    <property type="match status" value="1"/>
</dbReference>
<proteinExistence type="predicted"/>
<evidence type="ECO:0000313" key="3">
    <source>
        <dbReference type="Proteomes" id="UP000324104"/>
    </source>
</evidence>
<reference evidence="2 3" key="1">
    <citation type="submission" date="2019-08" db="EMBL/GenBank/DDBJ databases">
        <title>Archaea genome.</title>
        <authorList>
            <person name="Kajale S."/>
            <person name="Shouche Y."/>
            <person name="Deshpande N."/>
            <person name="Sharma A."/>
        </authorList>
    </citation>
    <scope>NUCLEOTIDE SEQUENCE [LARGE SCALE GENOMIC DNA]</scope>
    <source>
        <strain evidence="2 3">ESP3B_9</strain>
    </source>
</reference>
<comment type="caution">
    <text evidence="2">The sequence shown here is derived from an EMBL/GenBank/DDBJ whole genome shotgun (WGS) entry which is preliminary data.</text>
</comment>
<dbReference type="EMBL" id="VTAW01000014">
    <property type="protein sequence ID" value="TYT61778.1"/>
    <property type="molecule type" value="Genomic_DNA"/>
</dbReference>
<sequence>MRTDAGYDHVDGRGHGDGRWLEYQLQRALRRWGYRAETRQTLFSLEIDVVALREEKQQEPTDWIVAQCKDWQSGTITPGTIFRLCTVAFACRAMPVLCHTTELTTRAEELARQLEVRVLELEDLERGELPAPKVAKPAADLHEWDLQYRVRENRGDFPWLLRREPGKHFSYVPGFEPVGKDCEYEPIDDDDIEDDTHPAAGH</sequence>
<accession>A0A5D5AIU5</accession>
<feature type="compositionally biased region" description="Acidic residues" evidence="1">
    <location>
        <begin position="184"/>
        <end position="194"/>
    </location>
</feature>
<keyword evidence="3" id="KW-1185">Reference proteome</keyword>
<organism evidence="2 3">
    <name type="scientific">Natrialba swarupiae</name>
    <dbReference type="NCBI Taxonomy" id="2448032"/>
    <lineage>
        <taxon>Archaea</taxon>
        <taxon>Methanobacteriati</taxon>
        <taxon>Methanobacteriota</taxon>
        <taxon>Stenosarchaea group</taxon>
        <taxon>Halobacteria</taxon>
        <taxon>Halobacteriales</taxon>
        <taxon>Natrialbaceae</taxon>
        <taxon>Natrialba</taxon>
    </lineage>
</organism>
<evidence type="ECO:0000256" key="1">
    <source>
        <dbReference type="SAM" id="MobiDB-lite"/>
    </source>
</evidence>
<evidence type="ECO:0000313" key="2">
    <source>
        <dbReference type="EMBL" id="TYT61778.1"/>
    </source>
</evidence>
<protein>
    <recommendedName>
        <fullName evidence="4">Restriction endonuclease type IV Mrr domain-containing protein</fullName>
    </recommendedName>
</protein>
<name>A0A5D5AIU5_9EURY</name>
<dbReference type="AlphaFoldDB" id="A0A5D5AIU5"/>
<gene>
    <name evidence="2" type="ORF">FYC77_11840</name>
</gene>